<organism evidence="6 7">
    <name type="scientific">Phaeocystidibacter marisrubri</name>
    <dbReference type="NCBI Taxonomy" id="1577780"/>
    <lineage>
        <taxon>Bacteria</taxon>
        <taxon>Pseudomonadati</taxon>
        <taxon>Bacteroidota</taxon>
        <taxon>Flavobacteriia</taxon>
        <taxon>Flavobacteriales</taxon>
        <taxon>Phaeocystidibacteraceae</taxon>
        <taxon>Phaeocystidibacter</taxon>
    </lineage>
</organism>
<dbReference type="EMBL" id="WBVQ01000001">
    <property type="protein sequence ID" value="KAB2817861.1"/>
    <property type="molecule type" value="Genomic_DNA"/>
</dbReference>
<evidence type="ECO:0000313" key="7">
    <source>
        <dbReference type="Proteomes" id="UP000484164"/>
    </source>
</evidence>
<dbReference type="AlphaFoldDB" id="A0A6L3ZJ00"/>
<evidence type="ECO:0000259" key="5">
    <source>
        <dbReference type="Pfam" id="PF00535"/>
    </source>
</evidence>
<name>A0A6L3ZJ00_9FLAO</name>
<accession>A0A6L3ZJ00</accession>
<keyword evidence="4" id="KW-1133">Transmembrane helix</keyword>
<sequence>MIVLEFIFWISVFLILWTYLGYPFLLKVLDQKKSLTPALPDHLPTVDIIFAAYNEEVVIEDKIHSIYQSDYPLDKLNIYIGSDASTDRTDEIITKLSETYSNLHLVRMPGRTGKSGIINHLVSISKSDLILGTDANIYFDRGMITSMVKSISNPVVKLVGGNIVYRDSSVEGIAKQEEQYLNYENQIKLHESNLWGTAIGVEGGCYLIERDSFITIPPLTFMEDFFITMSVLQRGDKAVFDAKALCTEDVSVDRIEEFKRKVRISLGNFQNLRRFKGLIFSRFFPVGFAFLSHKVFRWFTPIFLIVSLLCSAVLAYQPGLNLYDLLFLGQLGLLLIVAIDLILPSTIERSSPIRFVGHFYLMNFALLKGLMIYLQGVESNVWQPTKRAQKRS</sequence>
<comment type="caution">
    <text evidence="6">The sequence shown here is derived from an EMBL/GenBank/DDBJ whole genome shotgun (WGS) entry which is preliminary data.</text>
</comment>
<dbReference type="PANTHER" id="PTHR43630">
    <property type="entry name" value="POLY-BETA-1,6-N-ACETYL-D-GLUCOSAMINE SYNTHASE"/>
    <property type="match status" value="1"/>
</dbReference>
<dbReference type="Gene3D" id="3.90.550.10">
    <property type="entry name" value="Spore Coat Polysaccharide Biosynthesis Protein SpsA, Chain A"/>
    <property type="match status" value="1"/>
</dbReference>
<dbReference type="Pfam" id="PF00535">
    <property type="entry name" value="Glycos_transf_2"/>
    <property type="match status" value="1"/>
</dbReference>
<reference evidence="6 7" key="1">
    <citation type="submission" date="2019-10" db="EMBL/GenBank/DDBJ databases">
        <title>Genome sequence of Phaeocystidibacter marisrubri JCM30614 (type strain).</title>
        <authorList>
            <person name="Bowman J.P."/>
        </authorList>
    </citation>
    <scope>NUCLEOTIDE SEQUENCE [LARGE SCALE GENOMIC DNA]</scope>
    <source>
        <strain evidence="6 7">JCM 30614</strain>
    </source>
</reference>
<evidence type="ECO:0000256" key="2">
    <source>
        <dbReference type="ARBA" id="ARBA00022676"/>
    </source>
</evidence>
<dbReference type="OrthoDB" id="9766971at2"/>
<evidence type="ECO:0000256" key="4">
    <source>
        <dbReference type="SAM" id="Phobius"/>
    </source>
</evidence>
<comment type="similarity">
    <text evidence="1">Belongs to the glycosyltransferase 2 family.</text>
</comment>
<keyword evidence="2" id="KW-0328">Glycosyltransferase</keyword>
<dbReference type="GO" id="GO:0016757">
    <property type="term" value="F:glycosyltransferase activity"/>
    <property type="evidence" value="ECO:0007669"/>
    <property type="project" value="UniProtKB-KW"/>
</dbReference>
<evidence type="ECO:0000256" key="3">
    <source>
        <dbReference type="ARBA" id="ARBA00022679"/>
    </source>
</evidence>
<evidence type="ECO:0000313" key="6">
    <source>
        <dbReference type="EMBL" id="KAB2817861.1"/>
    </source>
</evidence>
<evidence type="ECO:0000256" key="1">
    <source>
        <dbReference type="ARBA" id="ARBA00006739"/>
    </source>
</evidence>
<proteinExistence type="inferred from homology"/>
<feature type="transmembrane region" description="Helical" evidence="4">
    <location>
        <begin position="298"/>
        <end position="316"/>
    </location>
</feature>
<gene>
    <name evidence="6" type="ORF">F8C82_05515</name>
</gene>
<dbReference type="RefSeq" id="WP_151692549.1">
    <property type="nucleotide sequence ID" value="NZ_BMGX01000002.1"/>
</dbReference>
<dbReference type="Proteomes" id="UP000484164">
    <property type="component" value="Unassembled WGS sequence"/>
</dbReference>
<dbReference type="SUPFAM" id="SSF53448">
    <property type="entry name" value="Nucleotide-diphospho-sugar transferases"/>
    <property type="match status" value="1"/>
</dbReference>
<keyword evidence="4" id="KW-0472">Membrane</keyword>
<keyword evidence="7" id="KW-1185">Reference proteome</keyword>
<keyword evidence="3 6" id="KW-0808">Transferase</keyword>
<feature type="transmembrane region" description="Helical" evidence="4">
    <location>
        <begin position="355"/>
        <end position="374"/>
    </location>
</feature>
<protein>
    <submittedName>
        <fullName evidence="6">Glycosyltransferase</fullName>
    </submittedName>
</protein>
<dbReference type="InterPro" id="IPR001173">
    <property type="entry name" value="Glyco_trans_2-like"/>
</dbReference>
<keyword evidence="4" id="KW-0812">Transmembrane</keyword>
<feature type="domain" description="Glycosyltransferase 2-like" evidence="5">
    <location>
        <begin position="48"/>
        <end position="213"/>
    </location>
</feature>
<dbReference type="PANTHER" id="PTHR43630:SF1">
    <property type="entry name" value="POLY-BETA-1,6-N-ACETYL-D-GLUCOSAMINE SYNTHASE"/>
    <property type="match status" value="1"/>
</dbReference>
<feature type="transmembrane region" description="Helical" evidence="4">
    <location>
        <begin position="6"/>
        <end position="25"/>
    </location>
</feature>
<dbReference type="InterPro" id="IPR029044">
    <property type="entry name" value="Nucleotide-diphossugar_trans"/>
</dbReference>
<feature type="transmembrane region" description="Helical" evidence="4">
    <location>
        <begin position="322"/>
        <end position="343"/>
    </location>
</feature>